<keyword evidence="2" id="KW-1133">Transmembrane helix</keyword>
<feature type="transmembrane region" description="Helical" evidence="2">
    <location>
        <begin position="131"/>
        <end position="149"/>
    </location>
</feature>
<keyword evidence="2" id="KW-0812">Transmembrane</keyword>
<keyword evidence="2" id="KW-0472">Membrane</keyword>
<evidence type="ECO:0000256" key="2">
    <source>
        <dbReference type="SAM" id="Phobius"/>
    </source>
</evidence>
<feature type="transmembrane region" description="Helical" evidence="2">
    <location>
        <begin position="232"/>
        <end position="253"/>
    </location>
</feature>
<proteinExistence type="predicted"/>
<protein>
    <submittedName>
        <fullName evidence="3">Uncharacterized protein</fullName>
    </submittedName>
</protein>
<dbReference type="GeneID" id="28991346"/>
<dbReference type="NCBIfam" id="NF041646">
    <property type="entry name" value="VC0807_fam"/>
    <property type="match status" value="1"/>
</dbReference>
<dbReference type="VEuPathDB" id="FungiDB:PHYBLDRAFT_140641"/>
<keyword evidence="4" id="KW-1185">Reference proteome</keyword>
<feature type="compositionally biased region" description="Polar residues" evidence="1">
    <location>
        <begin position="10"/>
        <end position="19"/>
    </location>
</feature>
<feature type="transmembrane region" description="Helical" evidence="2">
    <location>
        <begin position="161"/>
        <end position="178"/>
    </location>
</feature>
<dbReference type="InParanoid" id="A0A162UX82"/>
<evidence type="ECO:0000313" key="3">
    <source>
        <dbReference type="EMBL" id="OAD78572.1"/>
    </source>
</evidence>
<evidence type="ECO:0000256" key="1">
    <source>
        <dbReference type="SAM" id="MobiDB-lite"/>
    </source>
</evidence>
<feature type="transmembrane region" description="Helical" evidence="2">
    <location>
        <begin position="265"/>
        <end position="284"/>
    </location>
</feature>
<evidence type="ECO:0000313" key="4">
    <source>
        <dbReference type="Proteomes" id="UP000077315"/>
    </source>
</evidence>
<sequence>MSNILKDKNYSTSSYSMKNTSERRQSEALLEPDRDDNSVTIQDMPIDTPEPETDPTSLYTDPLSDPKVKRAFILRQFLSLAIVLVINVGLPLLIYYVLKMYISILVALILSGIPPLLHVLITFYRKRRVDVLGCIFVISFILSAVLTLINGNVRYALLRDSVTTAIVGLMFLITLIPLKTRILTIRPLTFLITLQMTTEMPPMTWTDRQGEVHSQSYMEWCWDQFRWVRRNAYITTSLWGFFLMGEFVARVLMVQSTLSVDDIVLYGNIILICVIVIMTVFSVLRAMQFSKMFKPYAIEWHKNNNFPVTTTV</sequence>
<feature type="transmembrane region" description="Helical" evidence="2">
    <location>
        <begin position="104"/>
        <end position="124"/>
    </location>
</feature>
<dbReference type="AlphaFoldDB" id="A0A162UX82"/>
<feature type="transmembrane region" description="Helical" evidence="2">
    <location>
        <begin position="77"/>
        <end position="98"/>
    </location>
</feature>
<dbReference type="Proteomes" id="UP000077315">
    <property type="component" value="Unassembled WGS sequence"/>
</dbReference>
<organism evidence="3 4">
    <name type="scientific">Phycomyces blakesleeanus (strain ATCC 8743b / DSM 1359 / FGSC 10004 / NBRC 33097 / NRRL 1555)</name>
    <dbReference type="NCBI Taxonomy" id="763407"/>
    <lineage>
        <taxon>Eukaryota</taxon>
        <taxon>Fungi</taxon>
        <taxon>Fungi incertae sedis</taxon>
        <taxon>Mucoromycota</taxon>
        <taxon>Mucoromycotina</taxon>
        <taxon>Mucoromycetes</taxon>
        <taxon>Mucorales</taxon>
        <taxon>Phycomycetaceae</taxon>
        <taxon>Phycomyces</taxon>
    </lineage>
</organism>
<dbReference type="OrthoDB" id="10043543at2759"/>
<dbReference type="RefSeq" id="XP_018296612.1">
    <property type="nucleotide sequence ID" value="XM_018430440.1"/>
</dbReference>
<feature type="region of interest" description="Disordered" evidence="1">
    <location>
        <begin position="1"/>
        <end position="59"/>
    </location>
</feature>
<reference evidence="4" key="1">
    <citation type="submission" date="2015-06" db="EMBL/GenBank/DDBJ databases">
        <title>Expansion of signal transduction pathways in fungi by whole-genome duplication.</title>
        <authorList>
            <consortium name="DOE Joint Genome Institute"/>
            <person name="Corrochano L.M."/>
            <person name="Kuo A."/>
            <person name="Marcet-Houben M."/>
            <person name="Polaino S."/>
            <person name="Salamov A."/>
            <person name="Villalobos J.M."/>
            <person name="Alvarez M.I."/>
            <person name="Avalos J."/>
            <person name="Benito E.P."/>
            <person name="Benoit I."/>
            <person name="Burger G."/>
            <person name="Camino L.P."/>
            <person name="Canovas D."/>
            <person name="Cerda-Olmedo E."/>
            <person name="Cheng J.-F."/>
            <person name="Dominguez A."/>
            <person name="Elias M."/>
            <person name="Eslava A.P."/>
            <person name="Glaser F."/>
            <person name="Grimwood J."/>
            <person name="Gutierrez G."/>
            <person name="Heitman J."/>
            <person name="Henrissat B."/>
            <person name="Iturriaga E.A."/>
            <person name="Lang B.F."/>
            <person name="Lavin J.L."/>
            <person name="Lee S."/>
            <person name="Li W."/>
            <person name="Lindquist E."/>
            <person name="Lopez-Garcia S."/>
            <person name="Luque E.M."/>
            <person name="Marcos A.T."/>
            <person name="Martin J."/>
            <person name="McCluskey K."/>
            <person name="Medina H.R."/>
            <person name="Miralles-Duran A."/>
            <person name="Miyazaki A."/>
            <person name="Munoz-Torres E."/>
            <person name="Oguiza J.A."/>
            <person name="Ohm R."/>
            <person name="Olmedo M."/>
            <person name="Orejas M."/>
            <person name="Ortiz-Castellanos L."/>
            <person name="Pisabarro A.G."/>
            <person name="Rodriguez-Romero J."/>
            <person name="Ruiz-Herrera J."/>
            <person name="Ruiz-Vazquez R."/>
            <person name="Sanz C."/>
            <person name="Schackwitz W."/>
            <person name="Schmutz J."/>
            <person name="Shahriari M."/>
            <person name="Shelest E."/>
            <person name="Silva-Franco F."/>
            <person name="Soanes D."/>
            <person name="Syed K."/>
            <person name="Tagua V.G."/>
            <person name="Talbot N.J."/>
            <person name="Thon M."/>
            <person name="De vries R.P."/>
            <person name="Wiebenga A."/>
            <person name="Yadav J.S."/>
            <person name="Braun E.L."/>
            <person name="Baker S."/>
            <person name="Garre V."/>
            <person name="Horwitz B."/>
            <person name="Torres-Martinez S."/>
            <person name="Idnurm A."/>
            <person name="Herrera-Estrella A."/>
            <person name="Gabaldon T."/>
            <person name="Grigoriev I.V."/>
        </authorList>
    </citation>
    <scope>NUCLEOTIDE SEQUENCE [LARGE SCALE GENOMIC DNA]</scope>
    <source>
        <strain evidence="4">NRRL 1555(-)</strain>
    </source>
</reference>
<gene>
    <name evidence="3" type="ORF">PHYBLDRAFT_140641</name>
</gene>
<name>A0A162UX82_PHYB8</name>
<dbReference type="EMBL" id="KV440973">
    <property type="protein sequence ID" value="OAD78572.1"/>
    <property type="molecule type" value="Genomic_DNA"/>
</dbReference>
<accession>A0A162UX82</accession>
<feature type="compositionally biased region" description="Basic and acidic residues" evidence="1">
    <location>
        <begin position="20"/>
        <end position="37"/>
    </location>
</feature>